<feature type="domain" description="LIM zinc-binding" evidence="13">
    <location>
        <begin position="93"/>
        <end position="155"/>
    </location>
</feature>
<comment type="subcellular location">
    <subcellularLocation>
        <location evidence="1 9 11">Nucleus</location>
    </subcellularLocation>
</comment>
<feature type="region of interest" description="Disordered" evidence="12">
    <location>
        <begin position="228"/>
        <end position="263"/>
    </location>
</feature>
<dbReference type="PROSITE" id="PS50071">
    <property type="entry name" value="HOMEOBOX_2"/>
    <property type="match status" value="1"/>
</dbReference>
<evidence type="ECO:0000256" key="6">
    <source>
        <dbReference type="ARBA" id="ARBA00023125"/>
    </source>
</evidence>
<evidence type="ECO:0000256" key="4">
    <source>
        <dbReference type="ARBA" id="ARBA00022833"/>
    </source>
</evidence>
<dbReference type="FunFam" id="1.10.10.60:FF:000041">
    <property type="entry name" value="insulin gene enhancer protein ISL-1"/>
    <property type="match status" value="1"/>
</dbReference>
<evidence type="ECO:0000256" key="12">
    <source>
        <dbReference type="SAM" id="MobiDB-lite"/>
    </source>
</evidence>
<dbReference type="CDD" id="cd00086">
    <property type="entry name" value="homeodomain"/>
    <property type="match status" value="1"/>
</dbReference>
<keyword evidence="2 10" id="KW-0479">Metal-binding</keyword>
<feature type="compositionally biased region" description="Polar residues" evidence="12">
    <location>
        <begin position="181"/>
        <end position="196"/>
    </location>
</feature>
<dbReference type="PROSITE" id="PS50023">
    <property type="entry name" value="LIM_DOMAIN_2"/>
    <property type="match status" value="2"/>
</dbReference>
<dbReference type="InterPro" id="IPR047169">
    <property type="entry name" value="ISL1/2-like"/>
</dbReference>
<feature type="compositionally biased region" description="Low complexity" evidence="12">
    <location>
        <begin position="460"/>
        <end position="472"/>
    </location>
</feature>
<gene>
    <name evidence="15" type="ORF">BV898_08085</name>
</gene>
<keyword evidence="7 9" id="KW-0371">Homeobox</keyword>
<evidence type="ECO:0000256" key="5">
    <source>
        <dbReference type="ARBA" id="ARBA00023038"/>
    </source>
</evidence>
<evidence type="ECO:0000256" key="11">
    <source>
        <dbReference type="RuleBase" id="RU000682"/>
    </source>
</evidence>
<organism evidence="15 16">
    <name type="scientific">Hypsibius exemplaris</name>
    <name type="common">Freshwater tardigrade</name>
    <dbReference type="NCBI Taxonomy" id="2072580"/>
    <lineage>
        <taxon>Eukaryota</taxon>
        <taxon>Metazoa</taxon>
        <taxon>Ecdysozoa</taxon>
        <taxon>Tardigrada</taxon>
        <taxon>Eutardigrada</taxon>
        <taxon>Parachela</taxon>
        <taxon>Hypsibioidea</taxon>
        <taxon>Hypsibiidae</taxon>
        <taxon>Hypsibius</taxon>
    </lineage>
</organism>
<dbReference type="SUPFAM" id="SSF46689">
    <property type="entry name" value="Homeodomain-like"/>
    <property type="match status" value="1"/>
</dbReference>
<dbReference type="OrthoDB" id="125004at2759"/>
<evidence type="ECO:0000256" key="9">
    <source>
        <dbReference type="PROSITE-ProRule" id="PRU00108"/>
    </source>
</evidence>
<evidence type="ECO:0000256" key="2">
    <source>
        <dbReference type="ARBA" id="ARBA00022723"/>
    </source>
</evidence>
<dbReference type="PROSITE" id="PS00478">
    <property type="entry name" value="LIM_DOMAIN_1"/>
    <property type="match status" value="2"/>
</dbReference>
<dbReference type="PANTHER" id="PTHR24204:SF8">
    <property type="entry name" value="TAILUP, ISOFORM A"/>
    <property type="match status" value="1"/>
</dbReference>
<keyword evidence="8 9" id="KW-0539">Nucleus</keyword>
<dbReference type="InterPro" id="IPR001781">
    <property type="entry name" value="Znf_LIM"/>
</dbReference>
<dbReference type="GO" id="GO:0000981">
    <property type="term" value="F:DNA-binding transcription factor activity, RNA polymerase II-specific"/>
    <property type="evidence" value="ECO:0007669"/>
    <property type="project" value="InterPro"/>
</dbReference>
<keyword evidence="6 9" id="KW-0238">DNA-binding</keyword>
<dbReference type="Proteomes" id="UP000192578">
    <property type="component" value="Unassembled WGS sequence"/>
</dbReference>
<feature type="compositionally biased region" description="Low complexity" evidence="12">
    <location>
        <begin position="197"/>
        <end position="213"/>
    </location>
</feature>
<dbReference type="SMART" id="SM00389">
    <property type="entry name" value="HOX"/>
    <property type="match status" value="1"/>
</dbReference>
<sequence>MDLMDHENLNIPPAGMKVEMTRCTGCGGIIADPYLLQVAPDQQWHESCLKCEMCQQFLLLDETQLQGTCFVHQGRLICKEDYIRNFRTRPPPPVCAKCKEPFQKDDLGMRVGHLVYHIPCFRCSVCDCVLARGDEYSLRDEFLFCKTHFESCQKISADDKSDQVVYATTKSQSNRRRNKSFENADTPPSSNDGQVTLNGPRSPGSLSPNSSSGTTVITASGVVVTTTNSSCNNTGGGGMGNSKHHSSSHHRGGKHSKESKTTRVRTVLNERQLATLRACYNCNPRPDALTKENLTEQTGLSSRVIRVWFQNKRCKDKKRSILMKQMQQQEKNGQRMQAIQGMQGLQMVAGSPVRHVGDSQCMQMNPVDIRNYHQPTPAWKALENFAAHHDIRLPLAGGGNLSGDPGHDAAGAFQQLMHGFSDPGMMLQHHNNHGGPEYGRGSVGLYDFTGDDSYPHGPNSVSSSTIPSDLSSPGGSMD</sequence>
<dbReference type="GO" id="GO:0007409">
    <property type="term" value="P:axonogenesis"/>
    <property type="evidence" value="ECO:0007669"/>
    <property type="project" value="TreeGrafter"/>
</dbReference>
<dbReference type="GO" id="GO:0003677">
    <property type="term" value="F:DNA binding"/>
    <property type="evidence" value="ECO:0007669"/>
    <property type="project" value="UniProtKB-UniRule"/>
</dbReference>
<dbReference type="GO" id="GO:0005634">
    <property type="term" value="C:nucleus"/>
    <property type="evidence" value="ECO:0007669"/>
    <property type="project" value="UniProtKB-SubCell"/>
</dbReference>
<reference evidence="16" key="1">
    <citation type="submission" date="2017-01" db="EMBL/GenBank/DDBJ databases">
        <title>Comparative genomics of anhydrobiosis in the tardigrade Hypsibius dujardini.</title>
        <authorList>
            <person name="Yoshida Y."/>
            <person name="Koutsovoulos G."/>
            <person name="Laetsch D."/>
            <person name="Stevens L."/>
            <person name="Kumar S."/>
            <person name="Horikawa D."/>
            <person name="Ishino K."/>
            <person name="Komine S."/>
            <person name="Tomita M."/>
            <person name="Blaxter M."/>
            <person name="Arakawa K."/>
        </authorList>
    </citation>
    <scope>NUCLEOTIDE SEQUENCE [LARGE SCALE GENOMIC DNA]</scope>
    <source>
        <strain evidence="16">Z151</strain>
    </source>
</reference>
<feature type="domain" description="LIM zinc-binding" evidence="13">
    <location>
        <begin position="21"/>
        <end position="88"/>
    </location>
</feature>
<dbReference type="GO" id="GO:0046872">
    <property type="term" value="F:metal ion binding"/>
    <property type="evidence" value="ECO:0007669"/>
    <property type="project" value="UniProtKB-KW"/>
</dbReference>
<feature type="region of interest" description="Disordered" evidence="12">
    <location>
        <begin position="163"/>
        <end position="215"/>
    </location>
</feature>
<dbReference type="GO" id="GO:0048665">
    <property type="term" value="P:neuron fate specification"/>
    <property type="evidence" value="ECO:0007669"/>
    <property type="project" value="InterPro"/>
</dbReference>
<dbReference type="InterPro" id="IPR001356">
    <property type="entry name" value="HD"/>
</dbReference>
<dbReference type="Pfam" id="PF00412">
    <property type="entry name" value="LIM"/>
    <property type="match status" value="2"/>
</dbReference>
<evidence type="ECO:0000256" key="1">
    <source>
        <dbReference type="ARBA" id="ARBA00004123"/>
    </source>
</evidence>
<dbReference type="SUPFAM" id="SSF57716">
    <property type="entry name" value="Glucocorticoid receptor-like (DNA-binding domain)"/>
    <property type="match status" value="1"/>
</dbReference>
<evidence type="ECO:0000313" key="16">
    <source>
        <dbReference type="Proteomes" id="UP000192578"/>
    </source>
</evidence>
<feature type="region of interest" description="Disordered" evidence="12">
    <location>
        <begin position="425"/>
        <end position="478"/>
    </location>
</feature>
<evidence type="ECO:0000256" key="8">
    <source>
        <dbReference type="ARBA" id="ARBA00023242"/>
    </source>
</evidence>
<evidence type="ECO:0000256" key="10">
    <source>
        <dbReference type="PROSITE-ProRule" id="PRU00125"/>
    </source>
</evidence>
<evidence type="ECO:0000259" key="13">
    <source>
        <dbReference type="PROSITE" id="PS50023"/>
    </source>
</evidence>
<evidence type="ECO:0000313" key="15">
    <source>
        <dbReference type="EMBL" id="OQV17787.1"/>
    </source>
</evidence>
<feature type="DNA-binding region" description="Homeobox" evidence="9">
    <location>
        <begin position="261"/>
        <end position="320"/>
    </location>
</feature>
<name>A0A1W0WRJ8_HYPEX</name>
<keyword evidence="16" id="KW-1185">Reference proteome</keyword>
<dbReference type="Gene3D" id="2.10.110.10">
    <property type="entry name" value="Cysteine Rich Protein"/>
    <property type="match status" value="2"/>
</dbReference>
<dbReference type="PANTHER" id="PTHR24204">
    <property type="entry name" value="INSULIN GENE ENHANCER PROTEIN"/>
    <property type="match status" value="1"/>
</dbReference>
<dbReference type="InterPro" id="IPR009057">
    <property type="entry name" value="Homeodomain-like_sf"/>
</dbReference>
<dbReference type="SMART" id="SM00132">
    <property type="entry name" value="LIM"/>
    <property type="match status" value="2"/>
</dbReference>
<comment type="caution">
    <text evidence="15">The sequence shown here is derived from an EMBL/GenBank/DDBJ whole genome shotgun (WGS) entry which is preliminary data.</text>
</comment>
<keyword evidence="4 10" id="KW-0862">Zinc</keyword>
<feature type="domain" description="Homeobox" evidence="14">
    <location>
        <begin position="259"/>
        <end position="319"/>
    </location>
</feature>
<dbReference type="GO" id="GO:0045944">
    <property type="term" value="P:positive regulation of transcription by RNA polymerase II"/>
    <property type="evidence" value="ECO:0007669"/>
    <property type="project" value="InterPro"/>
</dbReference>
<evidence type="ECO:0000256" key="3">
    <source>
        <dbReference type="ARBA" id="ARBA00022737"/>
    </source>
</evidence>
<evidence type="ECO:0000256" key="7">
    <source>
        <dbReference type="ARBA" id="ARBA00023155"/>
    </source>
</evidence>
<dbReference type="Pfam" id="PF00046">
    <property type="entry name" value="Homeodomain"/>
    <property type="match status" value="1"/>
</dbReference>
<evidence type="ECO:0000259" key="14">
    <source>
        <dbReference type="PROSITE" id="PS50071"/>
    </source>
</evidence>
<keyword evidence="5 10" id="KW-0440">LIM domain</keyword>
<protein>
    <submittedName>
        <fullName evidence="15">Insulin enhancer ISL-1</fullName>
    </submittedName>
</protein>
<proteinExistence type="predicted"/>
<dbReference type="EMBL" id="MTYJ01000056">
    <property type="protein sequence ID" value="OQV17787.1"/>
    <property type="molecule type" value="Genomic_DNA"/>
</dbReference>
<feature type="compositionally biased region" description="Basic residues" evidence="12">
    <location>
        <begin position="242"/>
        <end position="254"/>
    </location>
</feature>
<dbReference type="Gene3D" id="1.10.10.60">
    <property type="entry name" value="Homeodomain-like"/>
    <property type="match status" value="1"/>
</dbReference>
<keyword evidence="3" id="KW-0677">Repeat</keyword>
<dbReference type="AlphaFoldDB" id="A0A1W0WRJ8"/>
<accession>A0A1W0WRJ8</accession>